<gene>
    <name evidence="1" type="ORF">Vadar_031806</name>
</gene>
<dbReference type="Proteomes" id="UP000828048">
    <property type="component" value="Chromosome 6"/>
</dbReference>
<dbReference type="EMBL" id="CM037156">
    <property type="protein sequence ID" value="KAH7838841.1"/>
    <property type="molecule type" value="Genomic_DNA"/>
</dbReference>
<evidence type="ECO:0000313" key="1">
    <source>
        <dbReference type="EMBL" id="KAH7838841.1"/>
    </source>
</evidence>
<comment type="caution">
    <text evidence="1">The sequence shown here is derived from an EMBL/GenBank/DDBJ whole genome shotgun (WGS) entry which is preliminary data.</text>
</comment>
<keyword evidence="2" id="KW-1185">Reference proteome</keyword>
<accession>A0ACB7XDR9</accession>
<organism evidence="1 2">
    <name type="scientific">Vaccinium darrowii</name>
    <dbReference type="NCBI Taxonomy" id="229202"/>
    <lineage>
        <taxon>Eukaryota</taxon>
        <taxon>Viridiplantae</taxon>
        <taxon>Streptophyta</taxon>
        <taxon>Embryophyta</taxon>
        <taxon>Tracheophyta</taxon>
        <taxon>Spermatophyta</taxon>
        <taxon>Magnoliopsida</taxon>
        <taxon>eudicotyledons</taxon>
        <taxon>Gunneridae</taxon>
        <taxon>Pentapetalae</taxon>
        <taxon>asterids</taxon>
        <taxon>Ericales</taxon>
        <taxon>Ericaceae</taxon>
        <taxon>Vaccinioideae</taxon>
        <taxon>Vaccinieae</taxon>
        <taxon>Vaccinium</taxon>
    </lineage>
</organism>
<proteinExistence type="predicted"/>
<protein>
    <submittedName>
        <fullName evidence="1">Uncharacterized protein</fullName>
    </submittedName>
</protein>
<reference evidence="1 2" key="1">
    <citation type="journal article" date="2021" name="Hortic Res">
        <title>High-quality reference genome and annotation aids understanding of berry development for evergreen blueberry (Vaccinium darrowii).</title>
        <authorList>
            <person name="Yu J."/>
            <person name="Hulse-Kemp A.M."/>
            <person name="Babiker E."/>
            <person name="Staton M."/>
        </authorList>
    </citation>
    <scope>NUCLEOTIDE SEQUENCE [LARGE SCALE GENOMIC DNA]</scope>
    <source>
        <strain evidence="2">cv. NJ 8807/NJ 8810</strain>
        <tissue evidence="1">Young leaf</tissue>
    </source>
</reference>
<sequence length="76" mass="8641">MNRQKDMLLNLRSKVTQMASSLSMSTFANRDSFVWAKYYVSDAMSRTTGLDNTGNIGLRRQIMRCEAMNLPSETQA</sequence>
<evidence type="ECO:0000313" key="2">
    <source>
        <dbReference type="Proteomes" id="UP000828048"/>
    </source>
</evidence>
<name>A0ACB7XDR9_9ERIC</name>